<evidence type="ECO:0000313" key="2">
    <source>
        <dbReference type="Proteomes" id="UP001186974"/>
    </source>
</evidence>
<organism evidence="1 2">
    <name type="scientific">Coniosporium uncinatum</name>
    <dbReference type="NCBI Taxonomy" id="93489"/>
    <lineage>
        <taxon>Eukaryota</taxon>
        <taxon>Fungi</taxon>
        <taxon>Dikarya</taxon>
        <taxon>Ascomycota</taxon>
        <taxon>Pezizomycotina</taxon>
        <taxon>Dothideomycetes</taxon>
        <taxon>Dothideomycetes incertae sedis</taxon>
        <taxon>Coniosporium</taxon>
    </lineage>
</organism>
<gene>
    <name evidence="1" type="ORF">LTS18_007690</name>
</gene>
<dbReference type="Proteomes" id="UP001186974">
    <property type="component" value="Unassembled WGS sequence"/>
</dbReference>
<proteinExistence type="predicted"/>
<sequence length="195" mass="22080">TYHMFLATHIPLPLPSAATSVSLDDATSSPATTAILAHIDTVFRRALGRSSFGGGSDPSGPTFSVFEAQWWMTWTLDDLIAVVTMLLVALLTWFILLLIKLLLGMALLNFSRHRYRTMEAREGGKVDTEGKRIGMWGMTEVREGSREWIYRDHPEELARLREKERKGREAKGKDDDVVGKLENVERYGMVAKRIW</sequence>
<keyword evidence="2" id="KW-1185">Reference proteome</keyword>
<comment type="caution">
    <text evidence="1">The sequence shown here is derived from an EMBL/GenBank/DDBJ whole genome shotgun (WGS) entry which is preliminary data.</text>
</comment>
<reference evidence="1" key="1">
    <citation type="submission" date="2024-09" db="EMBL/GenBank/DDBJ databases">
        <title>Black Yeasts Isolated from many extreme environments.</title>
        <authorList>
            <person name="Coleine C."/>
            <person name="Stajich J.E."/>
            <person name="Selbmann L."/>
        </authorList>
    </citation>
    <scope>NUCLEOTIDE SEQUENCE</scope>
    <source>
        <strain evidence="1">CCFEE 5737</strain>
    </source>
</reference>
<feature type="non-terminal residue" evidence="1">
    <location>
        <position position="1"/>
    </location>
</feature>
<name>A0ACC3DAK6_9PEZI</name>
<protein>
    <submittedName>
        <fullName evidence="1">Uncharacterized protein</fullName>
    </submittedName>
</protein>
<accession>A0ACC3DAK6</accession>
<evidence type="ECO:0000313" key="1">
    <source>
        <dbReference type="EMBL" id="KAK3064382.1"/>
    </source>
</evidence>
<dbReference type="EMBL" id="JAWDJW010006529">
    <property type="protein sequence ID" value="KAK3064382.1"/>
    <property type="molecule type" value="Genomic_DNA"/>
</dbReference>